<dbReference type="InterPro" id="IPR036322">
    <property type="entry name" value="WD40_repeat_dom_sf"/>
</dbReference>
<dbReference type="SMART" id="SM00320">
    <property type="entry name" value="WD40"/>
    <property type="match status" value="2"/>
</dbReference>
<dbReference type="Pfam" id="PF00400">
    <property type="entry name" value="WD40"/>
    <property type="match status" value="1"/>
</dbReference>
<evidence type="ECO:0000256" key="1">
    <source>
        <dbReference type="ARBA" id="ARBA00022574"/>
    </source>
</evidence>
<dbReference type="PROSITE" id="PS00678">
    <property type="entry name" value="WD_REPEATS_1"/>
    <property type="match status" value="1"/>
</dbReference>
<name>A0A8H7GQ45_9ASCO</name>
<feature type="region of interest" description="Disordered" evidence="4">
    <location>
        <begin position="1"/>
        <end position="37"/>
    </location>
</feature>
<dbReference type="EMBL" id="JACBPP010000005">
    <property type="protein sequence ID" value="KAF8001655.1"/>
    <property type="molecule type" value="Genomic_DNA"/>
</dbReference>
<proteinExistence type="predicted"/>
<evidence type="ECO:0000256" key="4">
    <source>
        <dbReference type="SAM" id="MobiDB-lite"/>
    </source>
</evidence>
<evidence type="ECO:0000256" key="2">
    <source>
        <dbReference type="ARBA" id="ARBA00022737"/>
    </source>
</evidence>
<dbReference type="Proteomes" id="UP000649328">
    <property type="component" value="Unassembled WGS sequence"/>
</dbReference>
<gene>
    <name evidence="5" type="ORF">HF325_004156</name>
</gene>
<evidence type="ECO:0000313" key="5">
    <source>
        <dbReference type="EMBL" id="KAF8001655.1"/>
    </source>
</evidence>
<dbReference type="OrthoDB" id="756370at2759"/>
<dbReference type="PROSITE" id="PS50294">
    <property type="entry name" value="WD_REPEATS_REGION"/>
    <property type="match status" value="1"/>
</dbReference>
<dbReference type="Gene3D" id="2.130.10.10">
    <property type="entry name" value="YVTN repeat-like/Quinoprotein amine dehydrogenase"/>
    <property type="match status" value="1"/>
</dbReference>
<dbReference type="InterPro" id="IPR015943">
    <property type="entry name" value="WD40/YVTN_repeat-like_dom_sf"/>
</dbReference>
<comment type="caution">
    <text evidence="5">The sequence shown here is derived from an EMBL/GenBank/DDBJ whole genome shotgun (WGS) entry which is preliminary data.</text>
</comment>
<feature type="repeat" description="WD" evidence="3">
    <location>
        <begin position="130"/>
        <end position="164"/>
    </location>
</feature>
<feature type="compositionally biased region" description="Polar residues" evidence="4">
    <location>
        <begin position="25"/>
        <end position="37"/>
    </location>
</feature>
<evidence type="ECO:0000313" key="6">
    <source>
        <dbReference type="Proteomes" id="UP000649328"/>
    </source>
</evidence>
<sequence>MTGFPCGNIHEGEAGPIPTRPRLPINSTSNSTPNRTPALSVLPFAPPAAHNDSIDAAEFAETVQLVDHSDSELHSLEVLPMVHKWSHTHSILSVVAAPSKDLIFCGTQDSKILIFEISTFALKHVMNCGHRSFGASVLCMTIDPTENFLFTAGSDSLVKVWDLSPFDDKSITKFDIKCTHLAYSLVDIGDIFLDLMVGFFADFIYRCAKCVNFMVCPRFGGRKAVTESFQ</sequence>
<keyword evidence="1 3" id="KW-0853">WD repeat</keyword>
<dbReference type="SUPFAM" id="SSF50978">
    <property type="entry name" value="WD40 repeat-like"/>
    <property type="match status" value="1"/>
</dbReference>
<dbReference type="InterPro" id="IPR019775">
    <property type="entry name" value="WD40_repeat_CS"/>
</dbReference>
<dbReference type="AlphaFoldDB" id="A0A8H7GQ45"/>
<evidence type="ECO:0000256" key="3">
    <source>
        <dbReference type="PROSITE-ProRule" id="PRU00221"/>
    </source>
</evidence>
<reference evidence="5" key="1">
    <citation type="submission" date="2020-10" db="EMBL/GenBank/DDBJ databases">
        <title>The Whole-Genome Sequence of Metschnikowia persimmonesis, a Novel Endophytic Yeast Species Isolated from Medicinal Plant Diospyros kaki Thumb.</title>
        <authorList>
            <person name="Rahmat E."/>
            <person name="Kang Y."/>
        </authorList>
    </citation>
    <scope>NUCLEOTIDE SEQUENCE</scope>
    <source>
        <strain evidence="5">KIOM G15050</strain>
    </source>
</reference>
<protein>
    <submittedName>
        <fullName evidence="5">Uncharacterized protein</fullName>
    </submittedName>
</protein>
<organism evidence="5 6">
    <name type="scientific">Metschnikowia pulcherrima</name>
    <dbReference type="NCBI Taxonomy" id="27326"/>
    <lineage>
        <taxon>Eukaryota</taxon>
        <taxon>Fungi</taxon>
        <taxon>Dikarya</taxon>
        <taxon>Ascomycota</taxon>
        <taxon>Saccharomycotina</taxon>
        <taxon>Pichiomycetes</taxon>
        <taxon>Metschnikowiaceae</taxon>
        <taxon>Metschnikowia</taxon>
    </lineage>
</organism>
<dbReference type="PROSITE" id="PS50082">
    <property type="entry name" value="WD_REPEATS_2"/>
    <property type="match status" value="1"/>
</dbReference>
<accession>A0A8H7GQ45</accession>
<keyword evidence="6" id="KW-1185">Reference proteome</keyword>
<keyword evidence="2" id="KW-0677">Repeat</keyword>
<dbReference type="InterPro" id="IPR001680">
    <property type="entry name" value="WD40_rpt"/>
</dbReference>